<keyword evidence="3" id="KW-1185">Reference proteome</keyword>
<proteinExistence type="predicted"/>
<accession>A0A2A3EU69</accession>
<organism evidence="2 3">
    <name type="scientific">Apis cerana cerana</name>
    <name type="common">Oriental honeybee</name>
    <dbReference type="NCBI Taxonomy" id="94128"/>
    <lineage>
        <taxon>Eukaryota</taxon>
        <taxon>Metazoa</taxon>
        <taxon>Ecdysozoa</taxon>
        <taxon>Arthropoda</taxon>
        <taxon>Hexapoda</taxon>
        <taxon>Insecta</taxon>
        <taxon>Pterygota</taxon>
        <taxon>Neoptera</taxon>
        <taxon>Endopterygota</taxon>
        <taxon>Hymenoptera</taxon>
        <taxon>Apocrita</taxon>
        <taxon>Aculeata</taxon>
        <taxon>Apoidea</taxon>
        <taxon>Anthophila</taxon>
        <taxon>Apidae</taxon>
        <taxon>Apis</taxon>
    </lineage>
</organism>
<dbReference type="Proteomes" id="UP000242457">
    <property type="component" value="Unassembled WGS sequence"/>
</dbReference>
<name>A0A2A3EU69_APICC</name>
<evidence type="ECO:0000256" key="1">
    <source>
        <dbReference type="SAM" id="MobiDB-lite"/>
    </source>
</evidence>
<feature type="region of interest" description="Disordered" evidence="1">
    <location>
        <begin position="87"/>
        <end position="127"/>
    </location>
</feature>
<sequence>MDDFPYTTARCKRLLRSHHMDEKALSDNASYGEQRIPRFTSKHQSWCETSGITAGAEVNLQTYPIDDRLTPHRELWKIGMKHPWRGRSMPVGLRRGTRERDIEKEKRRAKQEKKMDGGKKKTNKGRMRNEWKERDDEMEVVMCDLARSNTMWKTCELLHEAHSKFPAHLLLHEIVSSREVLAPLLIACALCNESNLFVEIAARSWIKKKRIASFRGEVKGIEKDRLFSTISNPLPRFHPSVPVVDHGAMHHLYVLLSNADYHSYVQQSNRTLGLNIYLFIYVYNSVIGSTCSRDNEKNKVFPLKLIDIKINVLSDLQDLIIRNRDLKFRIYDLALSIESKALEPEIF</sequence>
<gene>
    <name evidence="2" type="ORF">APICC_05839</name>
</gene>
<evidence type="ECO:0000313" key="3">
    <source>
        <dbReference type="Proteomes" id="UP000242457"/>
    </source>
</evidence>
<reference evidence="2 3" key="1">
    <citation type="submission" date="2014-07" db="EMBL/GenBank/DDBJ databases">
        <title>Genomic and transcriptomic analysis on Apis cerana provide comprehensive insights into honey bee biology.</title>
        <authorList>
            <person name="Diao Q."/>
            <person name="Sun L."/>
            <person name="Zheng H."/>
            <person name="Zheng H."/>
            <person name="Xu S."/>
            <person name="Wang S."/>
            <person name="Zeng Z."/>
            <person name="Hu F."/>
            <person name="Su S."/>
            <person name="Wu J."/>
        </authorList>
    </citation>
    <scope>NUCLEOTIDE SEQUENCE [LARGE SCALE GENOMIC DNA]</scope>
    <source>
        <tissue evidence="2">Pupae without intestine</tissue>
    </source>
</reference>
<dbReference type="EMBL" id="KZ288189">
    <property type="protein sequence ID" value="PBC34601.1"/>
    <property type="molecule type" value="Genomic_DNA"/>
</dbReference>
<feature type="compositionally biased region" description="Basic and acidic residues" evidence="1">
    <location>
        <begin position="96"/>
        <end position="119"/>
    </location>
</feature>
<evidence type="ECO:0000313" key="2">
    <source>
        <dbReference type="EMBL" id="PBC34601.1"/>
    </source>
</evidence>
<dbReference type="AlphaFoldDB" id="A0A2A3EU69"/>
<protein>
    <submittedName>
        <fullName evidence="2">Uncharacterized protein</fullName>
    </submittedName>
</protein>